<organism evidence="3 4">
    <name type="scientific">Phytomonospora endophytica</name>
    <dbReference type="NCBI Taxonomy" id="714109"/>
    <lineage>
        <taxon>Bacteria</taxon>
        <taxon>Bacillati</taxon>
        <taxon>Actinomycetota</taxon>
        <taxon>Actinomycetes</taxon>
        <taxon>Micromonosporales</taxon>
        <taxon>Micromonosporaceae</taxon>
        <taxon>Phytomonospora</taxon>
    </lineage>
</organism>
<dbReference type="Proteomes" id="UP000548476">
    <property type="component" value="Unassembled WGS sequence"/>
</dbReference>
<keyword evidence="4" id="KW-1185">Reference proteome</keyword>
<feature type="chain" id="PRO_5032466076" description="Lipoprotein" evidence="2">
    <location>
        <begin position="24"/>
        <end position="250"/>
    </location>
</feature>
<reference evidence="3 4" key="1">
    <citation type="submission" date="2020-08" db="EMBL/GenBank/DDBJ databases">
        <title>Genomic Encyclopedia of Type Strains, Phase IV (KMG-IV): sequencing the most valuable type-strain genomes for metagenomic binning, comparative biology and taxonomic classification.</title>
        <authorList>
            <person name="Goeker M."/>
        </authorList>
    </citation>
    <scope>NUCLEOTIDE SEQUENCE [LARGE SCALE GENOMIC DNA]</scope>
    <source>
        <strain evidence="3 4">YIM 65646</strain>
    </source>
</reference>
<proteinExistence type="predicted"/>
<feature type="region of interest" description="Disordered" evidence="1">
    <location>
        <begin position="25"/>
        <end position="45"/>
    </location>
</feature>
<evidence type="ECO:0000256" key="1">
    <source>
        <dbReference type="SAM" id="MobiDB-lite"/>
    </source>
</evidence>
<protein>
    <recommendedName>
        <fullName evidence="5">Lipoprotein</fullName>
    </recommendedName>
</protein>
<evidence type="ECO:0000313" key="4">
    <source>
        <dbReference type="Proteomes" id="UP000548476"/>
    </source>
</evidence>
<dbReference type="PROSITE" id="PS51257">
    <property type="entry name" value="PROKAR_LIPOPROTEIN"/>
    <property type="match status" value="1"/>
</dbReference>
<name>A0A841FN17_9ACTN</name>
<dbReference type="AlphaFoldDB" id="A0A841FN17"/>
<evidence type="ECO:0000256" key="2">
    <source>
        <dbReference type="SAM" id="SignalP"/>
    </source>
</evidence>
<dbReference type="EMBL" id="JACHGT010000011">
    <property type="protein sequence ID" value="MBB6037244.1"/>
    <property type="molecule type" value="Genomic_DNA"/>
</dbReference>
<gene>
    <name evidence="3" type="ORF">HNR73_005117</name>
</gene>
<accession>A0A841FN17</accession>
<sequence length="250" mass="25526">MKLRPLAAGAVLAAVALLGSACGKDDPATPKDPAGSSAAEQGADTAVRDELRAAMEKSSQQTSLKMSMQMAGMTVDAHIDTAAKASHMVTKAGDDGDAMEIEMLTIGPDTYVKYVSGGMAEQMKGKWARVDAASVGQDKPLADGFFDAEAMLKDTVTVTKLAEGKFKVELGAGETPDVGGLFGGLTGGETPDPSASGGPTTLIMTLTADGLVSGFASEGMAPEETVTITFSDYGTPLKAEKPADKDIVEG</sequence>
<comment type="caution">
    <text evidence="3">The sequence shown here is derived from an EMBL/GenBank/DDBJ whole genome shotgun (WGS) entry which is preliminary data.</text>
</comment>
<feature type="signal peptide" evidence="2">
    <location>
        <begin position="1"/>
        <end position="23"/>
    </location>
</feature>
<dbReference type="Gene3D" id="2.50.20.20">
    <property type="match status" value="1"/>
</dbReference>
<keyword evidence="2" id="KW-0732">Signal</keyword>
<evidence type="ECO:0000313" key="3">
    <source>
        <dbReference type="EMBL" id="MBB6037244.1"/>
    </source>
</evidence>
<dbReference type="RefSeq" id="WP_184790052.1">
    <property type="nucleotide sequence ID" value="NZ_BONT01000108.1"/>
</dbReference>
<evidence type="ECO:0008006" key="5">
    <source>
        <dbReference type="Google" id="ProtNLM"/>
    </source>
</evidence>